<evidence type="ECO:0000313" key="2">
    <source>
        <dbReference type="EMBL" id="KAF2254175.1"/>
    </source>
</evidence>
<evidence type="ECO:0000313" key="3">
    <source>
        <dbReference type="Proteomes" id="UP000800094"/>
    </source>
</evidence>
<dbReference type="EMBL" id="ML987190">
    <property type="protein sequence ID" value="KAF2254175.1"/>
    <property type="molecule type" value="Genomic_DNA"/>
</dbReference>
<accession>A0A6A6IUD7</accession>
<organism evidence="2 3">
    <name type="scientific">Trematosphaeria pertusa</name>
    <dbReference type="NCBI Taxonomy" id="390896"/>
    <lineage>
        <taxon>Eukaryota</taxon>
        <taxon>Fungi</taxon>
        <taxon>Dikarya</taxon>
        <taxon>Ascomycota</taxon>
        <taxon>Pezizomycotina</taxon>
        <taxon>Dothideomycetes</taxon>
        <taxon>Pleosporomycetidae</taxon>
        <taxon>Pleosporales</taxon>
        <taxon>Massarineae</taxon>
        <taxon>Trematosphaeriaceae</taxon>
        <taxon>Trematosphaeria</taxon>
    </lineage>
</organism>
<sequence>MDAVQNEKQLETLRQQQYPQPPQAQKPAQDHASPLVPVQIPPAVQSSPIRPPPQPTNPPAGPRLFPPLLHTALTALHLTATQSYTLLAALKALNQLTQPPLKAWRDMLQVYARVERVLAVAAEKDKQAGSETGRVRRVVSILDKNAVLGAAAGSGSASEDMLAGGGSELASVPAWLPSLLDKQAALARDKAEVERVASFREYVGEFDREAVEGWMGGGVGRDLDRADGQGKGGGWFGR</sequence>
<name>A0A6A6IUD7_9PLEO</name>
<evidence type="ECO:0000256" key="1">
    <source>
        <dbReference type="SAM" id="MobiDB-lite"/>
    </source>
</evidence>
<dbReference type="Proteomes" id="UP000800094">
    <property type="component" value="Unassembled WGS sequence"/>
</dbReference>
<protein>
    <submittedName>
        <fullName evidence="2">Uncharacterized protein</fullName>
    </submittedName>
</protein>
<dbReference type="AlphaFoldDB" id="A0A6A6IUD7"/>
<reference evidence="2" key="1">
    <citation type="journal article" date="2020" name="Stud. Mycol.">
        <title>101 Dothideomycetes genomes: a test case for predicting lifestyles and emergence of pathogens.</title>
        <authorList>
            <person name="Haridas S."/>
            <person name="Albert R."/>
            <person name="Binder M."/>
            <person name="Bloem J."/>
            <person name="Labutti K."/>
            <person name="Salamov A."/>
            <person name="Andreopoulos B."/>
            <person name="Baker S."/>
            <person name="Barry K."/>
            <person name="Bills G."/>
            <person name="Bluhm B."/>
            <person name="Cannon C."/>
            <person name="Castanera R."/>
            <person name="Culley D."/>
            <person name="Daum C."/>
            <person name="Ezra D."/>
            <person name="Gonzalez J."/>
            <person name="Henrissat B."/>
            <person name="Kuo A."/>
            <person name="Liang C."/>
            <person name="Lipzen A."/>
            <person name="Lutzoni F."/>
            <person name="Magnuson J."/>
            <person name="Mondo S."/>
            <person name="Nolan M."/>
            <person name="Ohm R."/>
            <person name="Pangilinan J."/>
            <person name="Park H.-J."/>
            <person name="Ramirez L."/>
            <person name="Alfaro M."/>
            <person name="Sun H."/>
            <person name="Tritt A."/>
            <person name="Yoshinaga Y."/>
            <person name="Zwiers L.-H."/>
            <person name="Turgeon B."/>
            <person name="Goodwin S."/>
            <person name="Spatafora J."/>
            <person name="Crous P."/>
            <person name="Grigoriev I."/>
        </authorList>
    </citation>
    <scope>NUCLEOTIDE SEQUENCE</scope>
    <source>
        <strain evidence="2">CBS 122368</strain>
    </source>
</reference>
<dbReference type="GeneID" id="54573042"/>
<keyword evidence="3" id="KW-1185">Reference proteome</keyword>
<feature type="compositionally biased region" description="Pro residues" evidence="1">
    <location>
        <begin position="49"/>
        <end position="65"/>
    </location>
</feature>
<proteinExistence type="predicted"/>
<gene>
    <name evidence="2" type="ORF">BU26DRAFT_134621</name>
</gene>
<feature type="region of interest" description="Disordered" evidence="1">
    <location>
        <begin position="1"/>
        <end position="65"/>
    </location>
</feature>
<dbReference type="RefSeq" id="XP_033689179.1">
    <property type="nucleotide sequence ID" value="XM_033819712.1"/>
</dbReference>